<dbReference type="Gene3D" id="3.40.50.300">
    <property type="entry name" value="P-loop containing nucleotide triphosphate hydrolases"/>
    <property type="match status" value="1"/>
</dbReference>
<gene>
    <name evidence="1" type="ORF">RDB_LOCUS134322</name>
</gene>
<dbReference type="AlphaFoldDB" id="A0A8H3AYF6"/>
<reference evidence="1" key="1">
    <citation type="submission" date="2021-01" db="EMBL/GenBank/DDBJ databases">
        <authorList>
            <person name="Kaushik A."/>
        </authorList>
    </citation>
    <scope>NUCLEOTIDE SEQUENCE</scope>
    <source>
        <strain evidence="1">AG1-1C</strain>
    </source>
</reference>
<organism evidence="1 2">
    <name type="scientific">Rhizoctonia solani</name>
    <dbReference type="NCBI Taxonomy" id="456999"/>
    <lineage>
        <taxon>Eukaryota</taxon>
        <taxon>Fungi</taxon>
        <taxon>Dikarya</taxon>
        <taxon>Basidiomycota</taxon>
        <taxon>Agaricomycotina</taxon>
        <taxon>Agaricomycetes</taxon>
        <taxon>Cantharellales</taxon>
        <taxon>Ceratobasidiaceae</taxon>
        <taxon>Rhizoctonia</taxon>
    </lineage>
</organism>
<name>A0A8H3AYF6_9AGAM</name>
<protein>
    <submittedName>
        <fullName evidence="1">Uncharacterized protein</fullName>
    </submittedName>
</protein>
<accession>A0A8H3AYF6</accession>
<dbReference type="Proteomes" id="UP000663846">
    <property type="component" value="Unassembled WGS sequence"/>
</dbReference>
<sequence>MPSSAKLKETTTILLIGDALTSKQNLAVFADAVCTGKTADIFLDSRDTVTTLSENNPIYPISCTDGTKLNVVSYPEQFSTDESASTDDVLNWLQKWTTTVDAFIVLIDSSTSTINSGTASALETLSFIFPRSIYKNVFFLFVAANPSEGDASIDIESTTGLPSWLSSEHIFPMEDMVAQKENVRTRTQAKPGTSATLRKHFSRKFLGAKEDLQKLLEHIDQSVVQAWDMGDLYMRAARIESELYSYLGDVSTLSIGAEILQKIHTLVGQYCLLASSPDFATHVELVSALVHGGSERGIAGMDNSVRKLNDARNLIRVLGSGSEKFPKGFVIY</sequence>
<comment type="caution">
    <text evidence="1">The sequence shown here is derived from an EMBL/GenBank/DDBJ whole genome shotgun (WGS) entry which is preliminary data.</text>
</comment>
<dbReference type="EMBL" id="CAJMWS010000429">
    <property type="protein sequence ID" value="CAE6443620.1"/>
    <property type="molecule type" value="Genomic_DNA"/>
</dbReference>
<evidence type="ECO:0000313" key="2">
    <source>
        <dbReference type="Proteomes" id="UP000663846"/>
    </source>
</evidence>
<proteinExistence type="predicted"/>
<evidence type="ECO:0000313" key="1">
    <source>
        <dbReference type="EMBL" id="CAE6443620.1"/>
    </source>
</evidence>
<dbReference type="InterPro" id="IPR027417">
    <property type="entry name" value="P-loop_NTPase"/>
</dbReference>